<feature type="transmembrane region" description="Helical" evidence="5">
    <location>
        <begin position="221"/>
        <end position="238"/>
    </location>
</feature>
<keyword evidence="2 5" id="KW-0812">Transmembrane</keyword>
<evidence type="ECO:0000256" key="4">
    <source>
        <dbReference type="ARBA" id="ARBA00023136"/>
    </source>
</evidence>
<dbReference type="InterPro" id="IPR007016">
    <property type="entry name" value="O-antigen_ligase-rel_domated"/>
</dbReference>
<feature type="transmembrane region" description="Helical" evidence="5">
    <location>
        <begin position="12"/>
        <end position="31"/>
    </location>
</feature>
<feature type="transmembrane region" description="Helical" evidence="5">
    <location>
        <begin position="379"/>
        <end position="397"/>
    </location>
</feature>
<evidence type="ECO:0000259" key="6">
    <source>
        <dbReference type="Pfam" id="PF04932"/>
    </source>
</evidence>
<feature type="transmembrane region" description="Helical" evidence="5">
    <location>
        <begin position="247"/>
        <end position="265"/>
    </location>
</feature>
<evidence type="ECO:0000256" key="5">
    <source>
        <dbReference type="SAM" id="Phobius"/>
    </source>
</evidence>
<proteinExistence type="predicted"/>
<feature type="transmembrane region" description="Helical" evidence="5">
    <location>
        <begin position="95"/>
        <end position="116"/>
    </location>
</feature>
<dbReference type="GO" id="GO:0016020">
    <property type="term" value="C:membrane"/>
    <property type="evidence" value="ECO:0007669"/>
    <property type="project" value="UniProtKB-SubCell"/>
</dbReference>
<feature type="transmembrane region" description="Helical" evidence="5">
    <location>
        <begin position="125"/>
        <end position="142"/>
    </location>
</feature>
<evidence type="ECO:0000256" key="2">
    <source>
        <dbReference type="ARBA" id="ARBA00022692"/>
    </source>
</evidence>
<name>H5SUK3_ACEAU</name>
<protein>
    <submittedName>
        <fullName evidence="7">Hypothetical conserved protein</fullName>
    </submittedName>
</protein>
<dbReference type="Pfam" id="PF04932">
    <property type="entry name" value="Wzy_C"/>
    <property type="match status" value="1"/>
</dbReference>
<evidence type="ECO:0000256" key="3">
    <source>
        <dbReference type="ARBA" id="ARBA00022989"/>
    </source>
</evidence>
<keyword evidence="3 5" id="KW-1133">Transmembrane helix</keyword>
<feature type="transmembrane region" description="Helical" evidence="5">
    <location>
        <begin position="197"/>
        <end position="215"/>
    </location>
</feature>
<organism evidence="7">
    <name type="scientific">Acetithermum autotrophicum</name>
    <dbReference type="NCBI Taxonomy" id="1446466"/>
    <lineage>
        <taxon>Bacteria</taxon>
        <taxon>Candidatus Bipolaricaulota</taxon>
        <taxon>Candidatus Acetithermum</taxon>
    </lineage>
</organism>
<sequence>MKISVFSLQRALLYLTIIAGFIGPAFFTIPLGPIHLFPYRILLVLLGILFVISILFKQGRVHGSFLKVKLYLQFLVFWLFYAFLSSVWAAEKIEAIKEITFLLMAISMLFFTVYYFRRLKDLKGFYYLWLLNLIASIPLGLWENLTGYHLSVSGLIGAPQPVIFMPSGVFTGPNEFATLIALSIPLVLAFIRYQDGLFAQVPGLISLLASLYLLIATGSRANYIAVILEFAFLFVLLSKPHQKLKSMIFSGLLISCIVIVFPKLFQQAFDTLISQLNSITGQWEISYGSIGARINLIKNSLIFLIRTGGFGVGAGNAEYWMEHFQVYPTYSIINPHNWWVEILVQYGVFIFVGYLLFYLSLAIRLYILYPRLSDRTEKMICEGLLVGLVGFFFASISSSSIMALNPHWLFFAFALAFLNYVRNRREVRV</sequence>
<dbReference type="InterPro" id="IPR051533">
    <property type="entry name" value="WaaL-like"/>
</dbReference>
<dbReference type="EMBL" id="AP011803">
    <property type="protein sequence ID" value="BAL60203.1"/>
    <property type="molecule type" value="Genomic_DNA"/>
</dbReference>
<feature type="transmembrane region" description="Helical" evidence="5">
    <location>
        <begin position="68"/>
        <end position="89"/>
    </location>
</feature>
<reference evidence="7" key="2">
    <citation type="journal article" date="2012" name="PLoS ONE">
        <title>A Deeply Branching Thermophilic Bacterium with an Ancient Acetyl-CoA Pathway Dominates a Subsurface Ecosystem.</title>
        <authorList>
            <person name="Takami H."/>
            <person name="Noguchi H."/>
            <person name="Takaki Y."/>
            <person name="Uchiyama I."/>
            <person name="Toyoda A."/>
            <person name="Nishi S."/>
            <person name="Chee G.-J."/>
            <person name="Arai W."/>
            <person name="Nunoura T."/>
            <person name="Itoh T."/>
            <person name="Hattori M."/>
            <person name="Takai K."/>
        </authorList>
    </citation>
    <scope>NUCLEOTIDE SEQUENCE</scope>
</reference>
<feature type="transmembrane region" description="Helical" evidence="5">
    <location>
        <begin position="37"/>
        <end position="56"/>
    </location>
</feature>
<feature type="transmembrane region" description="Helical" evidence="5">
    <location>
        <begin position="162"/>
        <end position="190"/>
    </location>
</feature>
<reference evidence="7" key="1">
    <citation type="journal article" date="2005" name="Environ. Microbiol.">
        <title>Genetic and functional properties of uncultivated thermophilic crenarchaeotes from a subsurface gold mine as revealed by analysis of genome fragments.</title>
        <authorList>
            <person name="Nunoura T."/>
            <person name="Hirayama H."/>
            <person name="Takami H."/>
            <person name="Oida H."/>
            <person name="Nishi S."/>
            <person name="Shimamura S."/>
            <person name="Suzuki Y."/>
            <person name="Inagaki F."/>
            <person name="Takai K."/>
            <person name="Nealson K.H."/>
            <person name="Horikoshi K."/>
        </authorList>
    </citation>
    <scope>NUCLEOTIDE SEQUENCE</scope>
</reference>
<comment type="subcellular location">
    <subcellularLocation>
        <location evidence="1">Membrane</location>
        <topology evidence="1">Multi-pass membrane protein</topology>
    </subcellularLocation>
</comment>
<gene>
    <name evidence="7" type="ORF">HGMM_OP4C839</name>
</gene>
<accession>H5SUK3</accession>
<keyword evidence="4 5" id="KW-0472">Membrane</keyword>
<evidence type="ECO:0000256" key="1">
    <source>
        <dbReference type="ARBA" id="ARBA00004141"/>
    </source>
</evidence>
<evidence type="ECO:0000313" key="7">
    <source>
        <dbReference type="EMBL" id="BAL60203.1"/>
    </source>
</evidence>
<feature type="transmembrane region" description="Helical" evidence="5">
    <location>
        <begin position="403"/>
        <end position="421"/>
    </location>
</feature>
<feature type="transmembrane region" description="Helical" evidence="5">
    <location>
        <begin position="343"/>
        <end position="367"/>
    </location>
</feature>
<dbReference type="PANTHER" id="PTHR37422:SF23">
    <property type="entry name" value="TEICHURONIC ACID BIOSYNTHESIS PROTEIN TUAE"/>
    <property type="match status" value="1"/>
</dbReference>
<dbReference type="AlphaFoldDB" id="H5SUK3"/>
<feature type="domain" description="O-antigen ligase-related" evidence="6">
    <location>
        <begin position="206"/>
        <end position="354"/>
    </location>
</feature>
<dbReference type="PANTHER" id="PTHR37422">
    <property type="entry name" value="TEICHURONIC ACID BIOSYNTHESIS PROTEIN TUAE"/>
    <property type="match status" value="1"/>
</dbReference>